<comment type="caution">
    <text evidence="1">The sequence shown here is derived from an EMBL/GenBank/DDBJ whole genome shotgun (WGS) entry which is preliminary data.</text>
</comment>
<gene>
    <name evidence="1" type="ORF">FHX73_1894</name>
</gene>
<dbReference type="Proteomes" id="UP000317940">
    <property type="component" value="Unassembled WGS sequence"/>
</dbReference>
<accession>A0A561SA18</accession>
<reference evidence="1 2" key="1">
    <citation type="submission" date="2019-06" db="EMBL/GenBank/DDBJ databases">
        <title>Sequencing the genomes of 1000 actinobacteria strains.</title>
        <authorList>
            <person name="Klenk H.-P."/>
        </authorList>
    </citation>
    <scope>NUCLEOTIDE SEQUENCE [LARGE SCALE GENOMIC DNA]</scope>
    <source>
        <strain evidence="1 2">DSM 44826</strain>
    </source>
</reference>
<organism evidence="1 2">
    <name type="scientific">Kitasatospora viridis</name>
    <dbReference type="NCBI Taxonomy" id="281105"/>
    <lineage>
        <taxon>Bacteria</taxon>
        <taxon>Bacillati</taxon>
        <taxon>Actinomycetota</taxon>
        <taxon>Actinomycetes</taxon>
        <taxon>Kitasatosporales</taxon>
        <taxon>Streptomycetaceae</taxon>
        <taxon>Kitasatospora</taxon>
    </lineage>
</organism>
<proteinExistence type="predicted"/>
<sequence length="69" mass="7582">MARNPSSDPSRSELAIKIVEALNGNLHWASYVDVPTDQDIHVGPLVFRFGGGPHRDRWYIAGPADVPTN</sequence>
<dbReference type="EMBL" id="VIWT01000008">
    <property type="protein sequence ID" value="TWF71723.1"/>
    <property type="molecule type" value="Genomic_DNA"/>
</dbReference>
<protein>
    <submittedName>
        <fullName evidence="1">Uncharacterized protein</fullName>
    </submittedName>
</protein>
<dbReference type="AlphaFoldDB" id="A0A561SA18"/>
<evidence type="ECO:0000313" key="1">
    <source>
        <dbReference type="EMBL" id="TWF71723.1"/>
    </source>
</evidence>
<dbReference type="RefSeq" id="WP_145911518.1">
    <property type="nucleotide sequence ID" value="NZ_BAAAMZ010000022.1"/>
</dbReference>
<keyword evidence="2" id="KW-1185">Reference proteome</keyword>
<evidence type="ECO:0000313" key="2">
    <source>
        <dbReference type="Proteomes" id="UP000317940"/>
    </source>
</evidence>
<name>A0A561SA18_9ACTN</name>